<feature type="compositionally biased region" description="Basic and acidic residues" evidence="16">
    <location>
        <begin position="810"/>
        <end position="819"/>
    </location>
</feature>
<dbReference type="GO" id="GO:0005524">
    <property type="term" value="F:ATP binding"/>
    <property type="evidence" value="ECO:0007669"/>
    <property type="project" value="UniProtKB-KW"/>
</dbReference>
<evidence type="ECO:0000256" key="14">
    <source>
        <dbReference type="PROSITE-ProRule" id="PRU00221"/>
    </source>
</evidence>
<dbReference type="SMART" id="SM00487">
    <property type="entry name" value="DEXDc"/>
    <property type="match status" value="1"/>
</dbReference>
<dbReference type="GeneID" id="36335942"/>
<dbReference type="GO" id="GO:0071169">
    <property type="term" value="P:establishment of protein localization to chromatin"/>
    <property type="evidence" value="ECO:0007669"/>
    <property type="project" value="TreeGrafter"/>
</dbReference>
<dbReference type="Pfam" id="PF23211">
    <property type="entry name" value="LRR_LRWD1"/>
    <property type="match status" value="1"/>
</dbReference>
<keyword evidence="13" id="KW-0539">Nucleus</keyword>
<dbReference type="CTD" id="36335942"/>
<evidence type="ECO:0000256" key="10">
    <source>
        <dbReference type="ARBA" id="ARBA00022806"/>
    </source>
</evidence>
<dbReference type="InterPro" id="IPR052489">
    <property type="entry name" value="LRWD1"/>
</dbReference>
<dbReference type="STRING" id="6210.W6UUL2"/>
<dbReference type="Gene3D" id="1.20.120.2010">
    <property type="entry name" value="NAB conserved domain 2"/>
    <property type="match status" value="2"/>
</dbReference>
<dbReference type="InterPro" id="IPR056363">
    <property type="entry name" value="LRR_LRWD1_dom"/>
</dbReference>
<evidence type="ECO:0000259" key="17">
    <source>
        <dbReference type="PROSITE" id="PS51192"/>
    </source>
</evidence>
<dbReference type="InterPro" id="IPR001680">
    <property type="entry name" value="WD40_rpt"/>
</dbReference>
<dbReference type="RefSeq" id="XP_024356154.1">
    <property type="nucleotide sequence ID" value="XM_024489476.1"/>
</dbReference>
<keyword evidence="21" id="KW-1185">Reference proteome</keyword>
<feature type="short sequence motif" description="Q motif" evidence="15">
    <location>
        <begin position="1576"/>
        <end position="1604"/>
    </location>
</feature>
<evidence type="ECO:0000259" key="18">
    <source>
        <dbReference type="PROSITE" id="PS51194"/>
    </source>
</evidence>
<keyword evidence="6" id="KW-0963">Cytoplasm</keyword>
<keyword evidence="11" id="KW-0067">ATP-binding</keyword>
<evidence type="ECO:0000256" key="1">
    <source>
        <dbReference type="ARBA" id="ARBA00004123"/>
    </source>
</evidence>
<evidence type="ECO:0000259" key="19">
    <source>
        <dbReference type="PROSITE" id="PS51195"/>
    </source>
</evidence>
<evidence type="ECO:0000256" key="8">
    <source>
        <dbReference type="ARBA" id="ARBA00022741"/>
    </source>
</evidence>
<dbReference type="OrthoDB" id="7318948at2759"/>
<evidence type="ECO:0000256" key="12">
    <source>
        <dbReference type="ARBA" id="ARBA00023212"/>
    </source>
</evidence>
<dbReference type="InterPro" id="IPR001650">
    <property type="entry name" value="Helicase_C-like"/>
</dbReference>
<evidence type="ECO:0000256" key="16">
    <source>
        <dbReference type="SAM" id="MobiDB-lite"/>
    </source>
</evidence>
<feature type="region of interest" description="Disordered" evidence="16">
    <location>
        <begin position="768"/>
        <end position="790"/>
    </location>
</feature>
<dbReference type="PROSITE" id="PS51195">
    <property type="entry name" value="Q_MOTIF"/>
    <property type="match status" value="1"/>
</dbReference>
<keyword evidence="10 20" id="KW-0347">Helicase</keyword>
<dbReference type="Pfam" id="PF00271">
    <property type="entry name" value="Helicase_C"/>
    <property type="match status" value="1"/>
</dbReference>
<dbReference type="KEGG" id="egl:EGR_00227"/>
<name>W6UUL2_ECHGR</name>
<evidence type="ECO:0000256" key="6">
    <source>
        <dbReference type="ARBA" id="ARBA00022490"/>
    </source>
</evidence>
<feature type="repeat" description="WD" evidence="14">
    <location>
        <begin position="1205"/>
        <end position="1239"/>
    </location>
</feature>
<dbReference type="InterPro" id="IPR015943">
    <property type="entry name" value="WD40/YVTN_repeat-like_dom_sf"/>
</dbReference>
<reference evidence="20 21" key="1">
    <citation type="journal article" date="2013" name="Nat. Genet.">
        <title>The genome of the hydatid tapeworm Echinococcus granulosus.</title>
        <authorList>
            <person name="Zheng H."/>
            <person name="Zhang W."/>
            <person name="Zhang L."/>
            <person name="Zhang Z."/>
            <person name="Li J."/>
            <person name="Lu G."/>
            <person name="Zhu Y."/>
            <person name="Wang Y."/>
            <person name="Huang Y."/>
            <person name="Liu J."/>
            <person name="Kang H."/>
            <person name="Chen J."/>
            <person name="Wang L."/>
            <person name="Chen A."/>
            <person name="Yu S."/>
            <person name="Gao Z."/>
            <person name="Jin L."/>
            <person name="Gu W."/>
            <person name="Wang Z."/>
            <person name="Zhao L."/>
            <person name="Shi B."/>
            <person name="Wen H."/>
            <person name="Lin R."/>
            <person name="Jones M.K."/>
            <person name="Brejova B."/>
            <person name="Vinar T."/>
            <person name="Zhao G."/>
            <person name="McManus D.P."/>
            <person name="Chen Z."/>
            <person name="Zhou Y."/>
            <person name="Wang S."/>
        </authorList>
    </citation>
    <scope>NUCLEOTIDE SEQUENCE [LARGE SCALE GENOMIC DNA]</scope>
</reference>
<comment type="caution">
    <text evidence="20">The sequence shown here is derived from an EMBL/GenBank/DDBJ whole genome shotgun (WGS) entry which is preliminary data.</text>
</comment>
<evidence type="ECO:0000256" key="7">
    <source>
        <dbReference type="ARBA" id="ARBA00022614"/>
    </source>
</evidence>
<evidence type="ECO:0000256" key="15">
    <source>
        <dbReference type="PROSITE-ProRule" id="PRU00552"/>
    </source>
</evidence>
<keyword evidence="8" id="KW-0547">Nucleotide-binding</keyword>
<dbReference type="EC" id="3.6.4.13" evidence="4"/>
<dbReference type="Gene3D" id="2.130.10.10">
    <property type="entry name" value="YVTN repeat-like/Quinoprotein amine dehydrogenase"/>
    <property type="match status" value="1"/>
</dbReference>
<keyword evidence="7" id="KW-0433">Leucine-rich repeat</keyword>
<sequence length="2200" mass="242289">MDLLDQNPHERNSDIDSLIIAATAASGDEPIDTDMAVEECVNYEGGEGTSRPGQAYWHPGFLHSEHVAAIQEAARNVLVEHDRHFLPDSYSKKFGTELDYQEMMDLMDFKGEEEETVDHIESMRKHSMVFEASGAHSQALPLYEQAVNEAAYQISTVQPAAIFHKRDLAMLAKIAVRMTGFEFPISRAANYTPMDDYVTGSSSGTVLEAEENTQSLRPSTAAPASASMLLQKSGLLAPRRDALKPELTAQEYAIIARAAQELAPELPNLALKSRDQCSLVENFVYTDAVRLMNISPERLDEEMEYIRDVSAIYGRYQSGPRMPSPRLSPYEMGMNEAAACVAKLRPSLLTHTLHLTEWARRVLTLSGLQLSRIPAPSSPSHHQSVHGDRWPQRGGSSKNPSGQMRIHGNEAAFGGTTGCGLTYSSEYLSDFGGGGGGGFSITTAADASSGDVIDYESSCGLDSSELIQPLGGAQAIALLSDFSLEKLGRAQFTVVDPRTDAEFENCPLELLVEEDDTPLDMAEILRLSGADSLENATELLVPCSGYTSVNAFDLTRCTNLKELDLSENALRVFPRRLHLANLKKLGLSGNRFIHLPLIEQFPKLTRLTIDERLKQLLNPQMLAYFCPKLKVINGQFFDEICSDFTIRVIQEARAIMEPYIRSKWENEFADRLQPTSTQEERLRSIETMIQQLKDNFMLDDTVVPYKNLLAYRIVDEYLRSKQQQQQLPDLEIAAAEADSAAQREREKRANELATALEAEVPMPNVVDDDEESTAMLSSSANVDGGSGGEPQSTAVADLGEAIVVDDGEDESLHPAAHYEGDEEDEEEREAEARTAGERALFDAADELLGVNFPDPLLLQQQQQSQPMQMMVLDSMGRLTQQQVIPVTPHGQMQMGAMQNQPPYQMHLGKSLRAGRSIVMTVVRPSGISGRPVAEFLPGELRNKDYVKGYMASEIYKKTVKETLGQKATPRKRNGPGRPRKSEPASTIRTPGAPVPALVPLSEINPSDLGSIKNPVVPPLHSTMPRSGQNMKRATATGGILLDDAGLGGNAAGLPPRPKKRKPLGMHRSLRDLCAEPTYGFTPSYLTPSGTVGGLRTDASMIDYDPLHFIRCHAKDNDAGDSETKVWRCLFEPNPLRPEETTHVVATCGGECVCLINCATGKEFYTIAWTTVEVEGNKRTNILAAAGRMREIRLLHPEQLVCYAEMKGHTEDITAMIFHQTQPTILFSGDSKASVIVWDIGVPSVPDYKTRYQLLMRLRCPRLDVNPVLNLVFLPHYAYLIAGCEDGLFAWKITDLRLEKREREPDMELKLEVDHEVCIDGLAQLSDNSLVIKVVESGEIMVFDFAAVLERRKGLQRVVPIEMRGHLYWQKTDEIYINVSVRQNLGAVICGDNEGAIWIYDLDPYLDDLHSSSRKKFFVKPIKILEWPECSVQGNRDEDQQLKESITSGFRNPVVNSVEMSSDGHFLAAVTDNNLVCIWRYAPPITTAAPVAPSPAPATADSTVAATAASATATDEVGNPIDTILINIPTTITGSTSMVDLIAEESEGVRMAHQLDSSKRTEDVISANDLLSHTTTLSFTDMGLSVDVLQGLRAAGFQRPSPVQVKAIPLGRLGVDMIVQAKSGTGKTVVFAIITLEAIDVKRKGVQAIVISPTREIALQSASVIRQLGHFITGLKVQLFVGGISLSEDVKHVSRCHVAVGTPGRLKYLISAGHINCDSVRLLILDEADLLFSGGAGPEVTDAELLAGKNTFPAAINYIWWALPESKQVLALSATYTEHLVKNHLPRYLKSPALVRLSSDNPSLLGVRQFFHKVPTKSASPAAVFKAKVKELLRIVKELDFKQCLVFSNFHNSAEQLCESLRSSGWPVTYISSGLDQKERFKAFNSLRAFQCRILVSTDLTSRGIDAENVNLVINLEVPWNRDVYLHRIGRAGRFGSYGASILLVADTVDEVKLLSRIEDPGSTPIRQLPEPLPVDLATAECPVDLSNLVTVTRLATTLESDPLGSSRPETIKRVAKRLSGKRGALSASNASGDKYPVKELSLMENLKLYTEAALKRSSIRVHLSTDEGVQEPVETSGLAADLENNILRQMLGFLGSHPTSTAVAREEKAVSNCRSLEPSEAEEPGIHKQHYHVAVADAATSTDQLPLSLSPRQLALWNEYCRLVGWKDYFYQAWWNTTQEYETVLEEFRKMAIQMNQTGM</sequence>
<evidence type="ECO:0000256" key="4">
    <source>
        <dbReference type="ARBA" id="ARBA00012552"/>
    </source>
</evidence>
<dbReference type="InterPro" id="IPR038398">
    <property type="entry name" value="NCD2_sf"/>
</dbReference>
<dbReference type="InterPro" id="IPR032675">
    <property type="entry name" value="LRR_dom_sf"/>
</dbReference>
<dbReference type="InterPro" id="IPR014014">
    <property type="entry name" value="RNA_helicase_DEAD_Q_motif"/>
</dbReference>
<dbReference type="Gene3D" id="3.40.50.300">
    <property type="entry name" value="P-loop containing nucleotide triphosphate hydrolases"/>
    <property type="match status" value="2"/>
</dbReference>
<keyword evidence="5" id="KW-0158">Chromosome</keyword>
<dbReference type="InterPro" id="IPR014001">
    <property type="entry name" value="Helicase_ATP-bd"/>
</dbReference>
<evidence type="ECO:0000256" key="3">
    <source>
        <dbReference type="ARBA" id="ARBA00004300"/>
    </source>
</evidence>
<dbReference type="Pfam" id="PF23215">
    <property type="entry name" value="WD_LRWD1"/>
    <property type="match status" value="1"/>
</dbReference>
<dbReference type="SMART" id="SM00490">
    <property type="entry name" value="HELICc"/>
    <property type="match status" value="1"/>
</dbReference>
<dbReference type="SUPFAM" id="SSF52058">
    <property type="entry name" value="L domain-like"/>
    <property type="match status" value="1"/>
</dbReference>
<protein>
    <recommendedName>
        <fullName evidence="4">RNA helicase</fullName>
        <ecNumber evidence="4">3.6.4.13</ecNumber>
    </recommendedName>
</protein>
<dbReference type="GO" id="GO:0003682">
    <property type="term" value="F:chromatin binding"/>
    <property type="evidence" value="ECO:0007669"/>
    <property type="project" value="TreeGrafter"/>
</dbReference>
<feature type="domain" description="Helicase C-terminal" evidence="18">
    <location>
        <begin position="1827"/>
        <end position="1980"/>
    </location>
</feature>
<comment type="subcellular location">
    <subcellularLocation>
        <location evidence="2">Chromosome</location>
    </subcellularLocation>
    <subcellularLocation>
        <location evidence="3">Cytoplasm</location>
        <location evidence="3">Cytoskeleton</location>
        <location evidence="3">Microtubule organizing center</location>
        <location evidence="3">Centrosome</location>
    </subcellularLocation>
    <subcellularLocation>
        <location evidence="1">Nucleus</location>
    </subcellularLocation>
</comment>
<feature type="region of interest" description="Disordered" evidence="16">
    <location>
        <begin position="806"/>
        <end position="831"/>
    </location>
</feature>
<dbReference type="SMART" id="SM00320">
    <property type="entry name" value="WD40"/>
    <property type="match status" value="3"/>
</dbReference>
<proteinExistence type="predicted"/>
<dbReference type="GO" id="GO:0003724">
    <property type="term" value="F:RNA helicase activity"/>
    <property type="evidence" value="ECO:0007669"/>
    <property type="project" value="UniProtKB-EC"/>
</dbReference>
<dbReference type="Pfam" id="PF04905">
    <property type="entry name" value="NCD2"/>
    <property type="match status" value="2"/>
</dbReference>
<gene>
    <name evidence="20" type="ORF">EGR_00227</name>
</gene>
<organism evidence="20 21">
    <name type="scientific">Echinococcus granulosus</name>
    <name type="common">Hydatid tapeworm</name>
    <dbReference type="NCBI Taxonomy" id="6210"/>
    <lineage>
        <taxon>Eukaryota</taxon>
        <taxon>Metazoa</taxon>
        <taxon>Spiralia</taxon>
        <taxon>Lophotrochozoa</taxon>
        <taxon>Platyhelminthes</taxon>
        <taxon>Cestoda</taxon>
        <taxon>Eucestoda</taxon>
        <taxon>Cyclophyllidea</taxon>
        <taxon>Taeniidae</taxon>
        <taxon>Echinococcus</taxon>
        <taxon>Echinococcus granulosus group</taxon>
    </lineage>
</organism>
<dbReference type="PROSITE" id="PS50082">
    <property type="entry name" value="WD_REPEATS_2"/>
    <property type="match status" value="1"/>
</dbReference>
<dbReference type="CDD" id="cd18787">
    <property type="entry name" value="SF2_C_DEAD"/>
    <property type="match status" value="1"/>
</dbReference>
<dbReference type="Proteomes" id="UP000019149">
    <property type="component" value="Unassembled WGS sequence"/>
</dbReference>
<dbReference type="GO" id="GO:0006325">
    <property type="term" value="P:chromatin organization"/>
    <property type="evidence" value="ECO:0007669"/>
    <property type="project" value="TreeGrafter"/>
</dbReference>
<dbReference type="EMBL" id="APAU02000001">
    <property type="protein sequence ID" value="EUB64958.1"/>
    <property type="molecule type" value="Genomic_DNA"/>
</dbReference>
<dbReference type="PROSITE" id="PS51450">
    <property type="entry name" value="LRR"/>
    <property type="match status" value="1"/>
</dbReference>
<dbReference type="SUPFAM" id="SSF50978">
    <property type="entry name" value="WD40 repeat-like"/>
    <property type="match status" value="1"/>
</dbReference>
<keyword evidence="12" id="KW-0206">Cytoskeleton</keyword>
<accession>W6UUL2</accession>
<feature type="region of interest" description="Disordered" evidence="16">
    <location>
        <begin position="374"/>
        <end position="408"/>
    </location>
</feature>
<evidence type="ECO:0000256" key="11">
    <source>
        <dbReference type="ARBA" id="ARBA00022840"/>
    </source>
</evidence>
<dbReference type="InterPro" id="IPR001611">
    <property type="entry name" value="Leu-rich_rpt"/>
</dbReference>
<dbReference type="PROSITE" id="PS51192">
    <property type="entry name" value="HELICASE_ATP_BIND_1"/>
    <property type="match status" value="1"/>
</dbReference>
<evidence type="ECO:0000256" key="9">
    <source>
        <dbReference type="ARBA" id="ARBA00022801"/>
    </source>
</evidence>
<dbReference type="GO" id="GO:0005664">
    <property type="term" value="C:nuclear origin of replication recognition complex"/>
    <property type="evidence" value="ECO:0007669"/>
    <property type="project" value="TreeGrafter"/>
</dbReference>
<evidence type="ECO:0000313" key="21">
    <source>
        <dbReference type="Proteomes" id="UP000019149"/>
    </source>
</evidence>
<evidence type="ECO:0000313" key="20">
    <source>
        <dbReference type="EMBL" id="EUB64958.1"/>
    </source>
</evidence>
<dbReference type="GO" id="GO:0005813">
    <property type="term" value="C:centrosome"/>
    <property type="evidence" value="ECO:0007669"/>
    <property type="project" value="UniProtKB-SubCell"/>
</dbReference>
<evidence type="ECO:0000256" key="5">
    <source>
        <dbReference type="ARBA" id="ARBA00022454"/>
    </source>
</evidence>
<evidence type="ECO:0000256" key="13">
    <source>
        <dbReference type="ARBA" id="ARBA00023242"/>
    </source>
</evidence>
<keyword evidence="9" id="KW-0378">Hydrolase</keyword>
<dbReference type="InterPro" id="IPR027417">
    <property type="entry name" value="P-loop_NTPase"/>
</dbReference>
<feature type="compositionally biased region" description="Basic residues" evidence="16">
    <location>
        <begin position="968"/>
        <end position="978"/>
    </location>
</feature>
<dbReference type="Gene3D" id="3.80.10.10">
    <property type="entry name" value="Ribonuclease Inhibitor"/>
    <property type="match status" value="1"/>
</dbReference>
<dbReference type="InterPro" id="IPR036322">
    <property type="entry name" value="WD40_repeat_dom_sf"/>
</dbReference>
<feature type="region of interest" description="Disordered" evidence="16">
    <location>
        <begin position="961"/>
        <end position="995"/>
    </location>
</feature>
<dbReference type="PROSITE" id="PS51194">
    <property type="entry name" value="HELICASE_CTER"/>
    <property type="match status" value="1"/>
</dbReference>
<dbReference type="GO" id="GO:0045892">
    <property type="term" value="P:negative regulation of DNA-templated transcription"/>
    <property type="evidence" value="ECO:0007669"/>
    <property type="project" value="InterPro"/>
</dbReference>
<dbReference type="SUPFAM" id="SSF52540">
    <property type="entry name" value="P-loop containing nucleoside triphosphate hydrolases"/>
    <property type="match status" value="1"/>
</dbReference>
<dbReference type="InterPro" id="IPR006989">
    <property type="entry name" value="NAB_co-repressor_dom"/>
</dbReference>
<feature type="domain" description="Helicase ATP-binding" evidence="17">
    <location>
        <begin position="1607"/>
        <end position="1793"/>
    </location>
</feature>
<dbReference type="OMA" id="NEGAIWI"/>
<dbReference type="PANTHER" id="PTHR24370:SF10">
    <property type="entry name" value="LEUCINE-RICH REPEAT AND WD REPEAT-CONTAINING PROTEIN 1"/>
    <property type="match status" value="1"/>
</dbReference>
<dbReference type="GO" id="GO:0003676">
    <property type="term" value="F:nucleic acid binding"/>
    <property type="evidence" value="ECO:0007669"/>
    <property type="project" value="InterPro"/>
</dbReference>
<evidence type="ECO:0000256" key="2">
    <source>
        <dbReference type="ARBA" id="ARBA00004286"/>
    </source>
</evidence>
<dbReference type="InterPro" id="IPR056160">
    <property type="entry name" value="WD_LRWD1"/>
</dbReference>
<dbReference type="GO" id="GO:0016787">
    <property type="term" value="F:hydrolase activity"/>
    <property type="evidence" value="ECO:0007669"/>
    <property type="project" value="UniProtKB-KW"/>
</dbReference>
<dbReference type="InterPro" id="IPR011545">
    <property type="entry name" value="DEAD/DEAH_box_helicase_dom"/>
</dbReference>
<keyword evidence="14" id="KW-0853">WD repeat</keyword>
<dbReference type="PANTHER" id="PTHR24370">
    <property type="entry name" value="OPTICIN"/>
    <property type="match status" value="1"/>
</dbReference>
<dbReference type="Pfam" id="PF00270">
    <property type="entry name" value="DEAD"/>
    <property type="match status" value="1"/>
</dbReference>
<feature type="compositionally biased region" description="Acidic residues" evidence="16">
    <location>
        <begin position="820"/>
        <end position="829"/>
    </location>
</feature>
<feature type="domain" description="DEAD-box RNA helicase Q" evidence="19">
    <location>
        <begin position="1576"/>
        <end position="1604"/>
    </location>
</feature>